<name>A0ABW3A2N0_9ACTN</name>
<proteinExistence type="predicted"/>
<evidence type="ECO:0000313" key="2">
    <source>
        <dbReference type="Proteomes" id="UP001597053"/>
    </source>
</evidence>
<feature type="non-terminal residue" evidence="1">
    <location>
        <position position="1"/>
    </location>
</feature>
<sequence>GAAWALARSAGVRNPGVRWRKLAGPYFGNAVATLVHQGRDAEVTIEGTTSDGHLRPVMRQRLTDAA</sequence>
<evidence type="ECO:0000313" key="1">
    <source>
        <dbReference type="EMBL" id="MFD0785123.1"/>
    </source>
</evidence>
<keyword evidence="2" id="KW-1185">Reference proteome</keyword>
<reference evidence="2" key="1">
    <citation type="journal article" date="2019" name="Int. J. Syst. Evol. Microbiol.">
        <title>The Global Catalogue of Microorganisms (GCM) 10K type strain sequencing project: providing services to taxonomists for standard genome sequencing and annotation.</title>
        <authorList>
            <consortium name="The Broad Institute Genomics Platform"/>
            <consortium name="The Broad Institute Genome Sequencing Center for Infectious Disease"/>
            <person name="Wu L."/>
            <person name="Ma J."/>
        </authorList>
    </citation>
    <scope>NUCLEOTIDE SEQUENCE [LARGE SCALE GENOMIC DNA]</scope>
    <source>
        <strain evidence="2">JCM 32148</strain>
    </source>
</reference>
<dbReference type="Proteomes" id="UP001597053">
    <property type="component" value="Unassembled WGS sequence"/>
</dbReference>
<comment type="caution">
    <text evidence="1">The sequence shown here is derived from an EMBL/GenBank/DDBJ whole genome shotgun (WGS) entry which is preliminary data.</text>
</comment>
<dbReference type="EMBL" id="JBHTHM010000687">
    <property type="protein sequence ID" value="MFD0785123.1"/>
    <property type="molecule type" value="Genomic_DNA"/>
</dbReference>
<protein>
    <submittedName>
        <fullName evidence="1">Alkaline phosphatase family protein</fullName>
    </submittedName>
</protein>
<accession>A0ABW3A2N0</accession>
<organism evidence="1 2">
    <name type="scientific">Micromonospora azadirachtae</name>
    <dbReference type="NCBI Taxonomy" id="1970735"/>
    <lineage>
        <taxon>Bacteria</taxon>
        <taxon>Bacillati</taxon>
        <taxon>Actinomycetota</taxon>
        <taxon>Actinomycetes</taxon>
        <taxon>Micromonosporales</taxon>
        <taxon>Micromonosporaceae</taxon>
        <taxon>Micromonospora</taxon>
    </lineage>
</organism>
<gene>
    <name evidence="1" type="ORF">ACFQZ8_14550</name>
</gene>